<dbReference type="InterPro" id="IPR053793">
    <property type="entry name" value="PB1-like"/>
</dbReference>
<evidence type="ECO:0000256" key="2">
    <source>
        <dbReference type="ARBA" id="ARBA00004123"/>
    </source>
</evidence>
<keyword evidence="6 10" id="KW-0805">Transcription regulation</keyword>
<comment type="caution">
    <text evidence="13">The sequence shown here is derived from an EMBL/GenBank/DDBJ whole genome shotgun (WGS) entry which is preliminary data.</text>
</comment>
<dbReference type="Pfam" id="PF02309">
    <property type="entry name" value="AUX_IAA"/>
    <property type="match status" value="1"/>
</dbReference>
<keyword evidence="5 10" id="KW-0678">Repressor</keyword>
<evidence type="ECO:0000256" key="10">
    <source>
        <dbReference type="RuleBase" id="RU004549"/>
    </source>
</evidence>
<keyword evidence="8 10" id="KW-0539">Nucleus</keyword>
<dbReference type="Gene3D" id="3.10.20.90">
    <property type="entry name" value="Phosphatidylinositol 3-kinase Catalytic Subunit, Chain A, domain 1"/>
    <property type="match status" value="1"/>
</dbReference>
<evidence type="ECO:0000259" key="12">
    <source>
        <dbReference type="PROSITE" id="PS51745"/>
    </source>
</evidence>
<dbReference type="PROSITE" id="PS51745">
    <property type="entry name" value="PB1"/>
    <property type="match status" value="1"/>
</dbReference>
<comment type="subunit">
    <text evidence="4 10">Homodimers and heterodimers.</text>
</comment>
<name>A0A8J5FKR4_ZINOF</name>
<reference evidence="13 14" key="1">
    <citation type="submission" date="2020-08" db="EMBL/GenBank/DDBJ databases">
        <title>Plant Genome Project.</title>
        <authorList>
            <person name="Zhang R.-G."/>
        </authorList>
    </citation>
    <scope>NUCLEOTIDE SEQUENCE [LARGE SCALE GENOMIC DNA]</scope>
    <source>
        <tissue evidence="13">Rhizome</tissue>
    </source>
</reference>
<proteinExistence type="inferred from homology"/>
<evidence type="ECO:0000313" key="13">
    <source>
        <dbReference type="EMBL" id="KAG6486082.1"/>
    </source>
</evidence>
<gene>
    <name evidence="13" type="ORF">ZIOFF_054652</name>
</gene>
<dbReference type="InterPro" id="IPR033389">
    <property type="entry name" value="AUX/IAA_dom"/>
</dbReference>
<dbReference type="GO" id="GO:0005634">
    <property type="term" value="C:nucleus"/>
    <property type="evidence" value="ECO:0007669"/>
    <property type="project" value="UniProtKB-SubCell"/>
</dbReference>
<sequence>MRSTMKSSIQFKLDHPPRQEEGSLKFELLPSQADLSLANHGLELSLGITSSTTASGTTTTSSKATCKTWAIAPLPETLLHNGFIHPWSLAARQHKAVLEQLAYQKHDRTTTSSPPSSSSSSLLPRVDGSLLLPVVGWPPVKAHRKNNVDTLSLWKFDHEMKESKSDPKRLKLKEMNDKAQSVFVKVKMEGYSVGRKVNIKAHDGYRSLLRALSKLFHNFLSVNYSKKLEEQSEQDFSDDFILLYEDNEGDQMLVGDIPWELFITSVKKLFIVQNSNKAVHAGESQRNPLEATVDDRTDLYGVCKEVLMKTDGRKSICIVG</sequence>
<evidence type="ECO:0000256" key="4">
    <source>
        <dbReference type="ARBA" id="ARBA00011726"/>
    </source>
</evidence>
<evidence type="ECO:0000256" key="1">
    <source>
        <dbReference type="ARBA" id="ARBA00002159"/>
    </source>
</evidence>
<evidence type="ECO:0000256" key="7">
    <source>
        <dbReference type="ARBA" id="ARBA00023163"/>
    </source>
</evidence>
<evidence type="ECO:0000256" key="3">
    <source>
        <dbReference type="ARBA" id="ARBA00006728"/>
    </source>
</evidence>
<dbReference type="GO" id="GO:0009734">
    <property type="term" value="P:auxin-activated signaling pathway"/>
    <property type="evidence" value="ECO:0007669"/>
    <property type="project" value="UniProtKB-UniRule"/>
</dbReference>
<evidence type="ECO:0000256" key="6">
    <source>
        <dbReference type="ARBA" id="ARBA00023015"/>
    </source>
</evidence>
<dbReference type="PANTHER" id="PTHR31734:SF120">
    <property type="entry name" value="AUXIN-RESPONSIVE PROTEIN IAA25"/>
    <property type="match status" value="1"/>
</dbReference>
<evidence type="ECO:0000313" key="14">
    <source>
        <dbReference type="Proteomes" id="UP000734854"/>
    </source>
</evidence>
<evidence type="ECO:0000256" key="9">
    <source>
        <dbReference type="ARBA" id="ARBA00023294"/>
    </source>
</evidence>
<dbReference type="AlphaFoldDB" id="A0A8J5FKR4"/>
<evidence type="ECO:0000256" key="11">
    <source>
        <dbReference type="SAM" id="MobiDB-lite"/>
    </source>
</evidence>
<evidence type="ECO:0000256" key="5">
    <source>
        <dbReference type="ARBA" id="ARBA00022491"/>
    </source>
</evidence>
<organism evidence="13 14">
    <name type="scientific">Zingiber officinale</name>
    <name type="common">Ginger</name>
    <name type="synonym">Amomum zingiber</name>
    <dbReference type="NCBI Taxonomy" id="94328"/>
    <lineage>
        <taxon>Eukaryota</taxon>
        <taxon>Viridiplantae</taxon>
        <taxon>Streptophyta</taxon>
        <taxon>Embryophyta</taxon>
        <taxon>Tracheophyta</taxon>
        <taxon>Spermatophyta</taxon>
        <taxon>Magnoliopsida</taxon>
        <taxon>Liliopsida</taxon>
        <taxon>Zingiberales</taxon>
        <taxon>Zingiberaceae</taxon>
        <taxon>Zingiber</taxon>
    </lineage>
</organism>
<protein>
    <recommendedName>
        <fullName evidence="10">Auxin-responsive protein</fullName>
    </recommendedName>
</protein>
<keyword evidence="14" id="KW-1185">Reference proteome</keyword>
<comment type="similarity">
    <text evidence="3 10">Belongs to the Aux/IAA family.</text>
</comment>
<accession>A0A8J5FKR4</accession>
<comment type="function">
    <text evidence="1 10">Aux/IAA proteins are short-lived transcriptional factors that function as repressors of early auxin response genes at low auxin concentrations.</text>
</comment>
<dbReference type="PANTHER" id="PTHR31734">
    <property type="entry name" value="AUXIN-RESPONSIVE PROTEIN IAA17"/>
    <property type="match status" value="1"/>
</dbReference>
<keyword evidence="7 10" id="KW-0804">Transcription</keyword>
<dbReference type="SUPFAM" id="SSF54277">
    <property type="entry name" value="CAD &amp; PB1 domains"/>
    <property type="match status" value="1"/>
</dbReference>
<feature type="compositionally biased region" description="Low complexity" evidence="11">
    <location>
        <begin position="110"/>
        <end position="124"/>
    </location>
</feature>
<evidence type="ECO:0000256" key="8">
    <source>
        <dbReference type="ARBA" id="ARBA00023242"/>
    </source>
</evidence>
<feature type="region of interest" description="Disordered" evidence="11">
    <location>
        <begin position="105"/>
        <end position="124"/>
    </location>
</feature>
<dbReference type="GO" id="GO:0006355">
    <property type="term" value="P:regulation of DNA-templated transcription"/>
    <property type="evidence" value="ECO:0007669"/>
    <property type="project" value="InterPro"/>
</dbReference>
<dbReference type="EMBL" id="JACMSC010000015">
    <property type="protein sequence ID" value="KAG6486082.1"/>
    <property type="molecule type" value="Genomic_DNA"/>
</dbReference>
<dbReference type="Proteomes" id="UP000734854">
    <property type="component" value="Unassembled WGS sequence"/>
</dbReference>
<feature type="domain" description="PB1" evidence="12">
    <location>
        <begin position="181"/>
        <end position="274"/>
    </location>
</feature>
<dbReference type="InterPro" id="IPR003311">
    <property type="entry name" value="AUX_IAA"/>
</dbReference>
<comment type="subcellular location">
    <subcellularLocation>
        <location evidence="2 10">Nucleus</location>
    </subcellularLocation>
</comment>
<keyword evidence="9 10" id="KW-0927">Auxin signaling pathway</keyword>